<dbReference type="InterPro" id="IPR036866">
    <property type="entry name" value="RibonucZ/Hydroxyglut_hydro"/>
</dbReference>
<dbReference type="EnsemblMetazoa" id="XM_001195521">
    <property type="protein sequence ID" value="XP_001195521"/>
    <property type="gene ID" value="LOC756525"/>
</dbReference>
<evidence type="ECO:0000256" key="7">
    <source>
        <dbReference type="ARBA" id="ARBA00022801"/>
    </source>
</evidence>
<keyword evidence="4" id="KW-0540">Nuclease</keyword>
<keyword evidence="5" id="KW-0479">Metal-binding</keyword>
<dbReference type="GO" id="GO:0005634">
    <property type="term" value="C:nucleus"/>
    <property type="evidence" value="ECO:0000318"/>
    <property type="project" value="GO_Central"/>
</dbReference>
<dbReference type="GeneID" id="756525"/>
<dbReference type="GO" id="GO:0042781">
    <property type="term" value="F:3'-tRNA processing endoribonuclease activity"/>
    <property type="evidence" value="ECO:0000318"/>
    <property type="project" value="GO_Central"/>
</dbReference>
<dbReference type="CTD" id="55520"/>
<dbReference type="OrthoDB" id="527344at2759"/>
<comment type="subunit">
    <text evidence="2">Homodimer.</text>
</comment>
<dbReference type="Pfam" id="PF23023">
    <property type="entry name" value="Anti-Pycsar_Apyc1"/>
    <property type="match status" value="1"/>
</dbReference>
<dbReference type="PANTHER" id="PTHR46018:SF2">
    <property type="entry name" value="ZINC PHOSPHODIESTERASE ELAC PROTEIN 1"/>
    <property type="match status" value="1"/>
</dbReference>
<keyword evidence="10" id="KW-1185">Reference proteome</keyword>
<dbReference type="OMA" id="GTQRQMM"/>
<dbReference type="InterPro" id="IPR013471">
    <property type="entry name" value="RNase_Z/BN"/>
</dbReference>
<keyword evidence="6" id="KW-0255">Endonuclease</keyword>
<proteinExistence type="inferred from homology"/>
<keyword evidence="7" id="KW-0378">Hydrolase</keyword>
<dbReference type="CDD" id="cd07717">
    <property type="entry name" value="RNaseZ_ZiPD-like_MBL-fold"/>
    <property type="match status" value="1"/>
</dbReference>
<keyword evidence="3" id="KW-0819">tRNA processing</keyword>
<dbReference type="GO" id="GO:0046872">
    <property type="term" value="F:metal ion binding"/>
    <property type="evidence" value="ECO:0007669"/>
    <property type="project" value="UniProtKB-KW"/>
</dbReference>
<accession>A0A7M7G157</accession>
<evidence type="ECO:0000256" key="2">
    <source>
        <dbReference type="ARBA" id="ARBA00011738"/>
    </source>
</evidence>
<dbReference type="Gene3D" id="3.60.15.10">
    <property type="entry name" value="Ribonuclease Z/Hydroxyacylglutathione hydrolase-like"/>
    <property type="match status" value="1"/>
</dbReference>
<evidence type="ECO:0000256" key="1">
    <source>
        <dbReference type="ARBA" id="ARBA00001947"/>
    </source>
</evidence>
<dbReference type="KEGG" id="spu:756525"/>
<dbReference type="InParanoid" id="A0A7M7G157"/>
<name>A0A7M7G157_STRPU</name>
<dbReference type="AlphaFoldDB" id="A0A7M7G157"/>
<dbReference type="SUPFAM" id="SSF56281">
    <property type="entry name" value="Metallo-hydrolase/oxidoreductase"/>
    <property type="match status" value="1"/>
</dbReference>
<evidence type="ECO:0000313" key="10">
    <source>
        <dbReference type="Proteomes" id="UP000007110"/>
    </source>
</evidence>
<reference evidence="9" key="2">
    <citation type="submission" date="2021-01" db="UniProtKB">
        <authorList>
            <consortium name="EnsemblMetazoa"/>
        </authorList>
    </citation>
    <scope>IDENTIFICATION</scope>
</reference>
<dbReference type="PANTHER" id="PTHR46018">
    <property type="entry name" value="ZINC PHOSPHODIESTERASE ELAC PROTEIN 1"/>
    <property type="match status" value="1"/>
</dbReference>
<evidence type="ECO:0000256" key="8">
    <source>
        <dbReference type="ARBA" id="ARBA00022833"/>
    </source>
</evidence>
<comment type="cofactor">
    <cofactor evidence="1">
        <name>Zn(2+)</name>
        <dbReference type="ChEBI" id="CHEBI:29105"/>
    </cofactor>
</comment>
<evidence type="ECO:0000256" key="5">
    <source>
        <dbReference type="ARBA" id="ARBA00022723"/>
    </source>
</evidence>
<dbReference type="RefSeq" id="XP_001195521.3">
    <property type="nucleotide sequence ID" value="XM_001195521.4"/>
</dbReference>
<protein>
    <submittedName>
        <fullName evidence="9">Uncharacterized protein</fullName>
    </submittedName>
</protein>
<organism evidence="9 10">
    <name type="scientific">Strongylocentrotus purpuratus</name>
    <name type="common">Purple sea urchin</name>
    <dbReference type="NCBI Taxonomy" id="7668"/>
    <lineage>
        <taxon>Eukaryota</taxon>
        <taxon>Metazoa</taxon>
        <taxon>Echinodermata</taxon>
        <taxon>Eleutherozoa</taxon>
        <taxon>Echinozoa</taxon>
        <taxon>Echinoidea</taxon>
        <taxon>Euechinoidea</taxon>
        <taxon>Echinacea</taxon>
        <taxon>Camarodonta</taxon>
        <taxon>Echinidea</taxon>
        <taxon>Strongylocentrotidae</taxon>
        <taxon>Strongylocentrotus</taxon>
    </lineage>
</organism>
<evidence type="ECO:0000256" key="4">
    <source>
        <dbReference type="ARBA" id="ARBA00022722"/>
    </source>
</evidence>
<evidence type="ECO:0000256" key="6">
    <source>
        <dbReference type="ARBA" id="ARBA00022759"/>
    </source>
</evidence>
<dbReference type="Proteomes" id="UP000007110">
    <property type="component" value="Unassembled WGS sequence"/>
</dbReference>
<sequence>MTDNKPGDIGLSPRLGSRKSYQKVNMDLIFLGTASAHPSPSRGVSGTVLRSEREAWLIDCGEGTQIQLMRSNVRPGRITKIFITHLHGDHSFGLPGLMCTLSAAFMDPDREGSIMHIYGPQGLRKYVRVSLELSRSELSYSYVVHELQVPDTEFPHDWETWKPSHEAEGSLHPNEKTGQAIFMTADGTYKLHEDDNFIIHAATISHRVPCFGYVFLEKPQPGRLDAEMLKARGIKPGPLYARIKAGHEIEAPDGSVIKPQDVVGPTRQGRKIVILGDTKESSRIIPIAMNADVLVHEATLADEHHDLCIGRGHSTPAMAGQFAAQIQCEHLVITHFSQRYYPLSHQGKEGDETVQKLLDQTRATFPGGKVTAAEDFLTISVPARR</sequence>
<reference evidence="10" key="1">
    <citation type="submission" date="2015-02" db="EMBL/GenBank/DDBJ databases">
        <title>Genome sequencing for Strongylocentrotus purpuratus.</title>
        <authorList>
            <person name="Murali S."/>
            <person name="Liu Y."/>
            <person name="Vee V."/>
            <person name="English A."/>
            <person name="Wang M."/>
            <person name="Skinner E."/>
            <person name="Han Y."/>
            <person name="Muzny D.M."/>
            <person name="Worley K.C."/>
            <person name="Gibbs R.A."/>
        </authorList>
    </citation>
    <scope>NUCLEOTIDE SEQUENCE</scope>
</reference>
<evidence type="ECO:0000313" key="9">
    <source>
        <dbReference type="EnsemblMetazoa" id="XP_001195521"/>
    </source>
</evidence>
<dbReference type="NCBIfam" id="NF000801">
    <property type="entry name" value="PRK00055.1-3"/>
    <property type="match status" value="1"/>
</dbReference>
<evidence type="ECO:0000256" key="3">
    <source>
        <dbReference type="ARBA" id="ARBA00022694"/>
    </source>
</evidence>
<dbReference type="HAMAP" id="MF_01818">
    <property type="entry name" value="RNase_Z_BN"/>
    <property type="match status" value="1"/>
</dbReference>
<keyword evidence="8" id="KW-0862">Zinc</keyword>